<name>A0A545TUB0_9PROT</name>
<gene>
    <name evidence="1" type="ORF">FKG95_11690</name>
</gene>
<dbReference type="AlphaFoldDB" id="A0A545TUB0"/>
<evidence type="ECO:0000313" key="2">
    <source>
        <dbReference type="Proteomes" id="UP000315252"/>
    </source>
</evidence>
<keyword evidence="2" id="KW-1185">Reference proteome</keyword>
<comment type="caution">
    <text evidence="1">The sequence shown here is derived from an EMBL/GenBank/DDBJ whole genome shotgun (WGS) entry which is preliminary data.</text>
</comment>
<sequence length="150" mass="15178">MTKFSELATTSVLGDTDLIALTQGGQSRAMTGQSLKTAIPINLAGQKAAVSYFEPNPGGGEVTLVFKMPAAARLDSVDFDLAAGNLSLAVRKNGVDLSGLNAVAVTTAGQAPALGTGNDNDFATGDKLSVALSAVTAAEGLEASFNFTRL</sequence>
<proteinExistence type="predicted"/>
<reference evidence="1 2" key="1">
    <citation type="submission" date="2019-06" db="EMBL/GenBank/DDBJ databases">
        <title>Whole genome sequence for Rhodospirillaceae sp. R148.</title>
        <authorList>
            <person name="Wang G."/>
        </authorList>
    </citation>
    <scope>NUCLEOTIDE SEQUENCE [LARGE SCALE GENOMIC DNA]</scope>
    <source>
        <strain evidence="1 2">R148</strain>
    </source>
</reference>
<dbReference type="RefSeq" id="WP_142896518.1">
    <property type="nucleotide sequence ID" value="NZ_ML660054.1"/>
</dbReference>
<organism evidence="1 2">
    <name type="scientific">Denitrobaculum tricleocarpae</name>
    <dbReference type="NCBI Taxonomy" id="2591009"/>
    <lineage>
        <taxon>Bacteria</taxon>
        <taxon>Pseudomonadati</taxon>
        <taxon>Pseudomonadota</taxon>
        <taxon>Alphaproteobacteria</taxon>
        <taxon>Rhodospirillales</taxon>
        <taxon>Rhodospirillaceae</taxon>
        <taxon>Denitrobaculum</taxon>
    </lineage>
</organism>
<dbReference type="Proteomes" id="UP000315252">
    <property type="component" value="Unassembled WGS sequence"/>
</dbReference>
<dbReference type="EMBL" id="VHSH01000003">
    <property type="protein sequence ID" value="TQV80804.1"/>
    <property type="molecule type" value="Genomic_DNA"/>
</dbReference>
<evidence type="ECO:0000313" key="1">
    <source>
        <dbReference type="EMBL" id="TQV80804.1"/>
    </source>
</evidence>
<protein>
    <submittedName>
        <fullName evidence="1">Uncharacterized protein</fullName>
    </submittedName>
</protein>
<accession>A0A545TUB0</accession>